<feature type="signal peptide" evidence="14">
    <location>
        <begin position="1"/>
        <end position="17"/>
    </location>
</feature>
<evidence type="ECO:0000256" key="13">
    <source>
        <dbReference type="SAM" id="Phobius"/>
    </source>
</evidence>
<dbReference type="InterPro" id="IPR017441">
    <property type="entry name" value="Protein_kinase_ATP_BS"/>
</dbReference>
<dbReference type="FunFam" id="3.30.200.20:FF:000178">
    <property type="entry name" value="serine/threonine-protein kinase PBS1-like"/>
    <property type="match status" value="1"/>
</dbReference>
<keyword evidence="5 14" id="KW-0732">Signal</keyword>
<evidence type="ECO:0000256" key="1">
    <source>
        <dbReference type="ARBA" id="ARBA00004479"/>
    </source>
</evidence>
<feature type="chain" id="PRO_5044880809" evidence="14">
    <location>
        <begin position="18"/>
        <end position="629"/>
    </location>
</feature>
<evidence type="ECO:0000256" key="12">
    <source>
        <dbReference type="PROSITE-ProRule" id="PRU10141"/>
    </source>
</evidence>
<gene>
    <name evidence="16" type="ORF">Fot_12273</name>
</gene>
<dbReference type="Gene3D" id="3.30.200.20">
    <property type="entry name" value="Phosphorylase Kinase, domain 1"/>
    <property type="match status" value="1"/>
</dbReference>
<dbReference type="PANTHER" id="PTHR27009">
    <property type="entry name" value="RUST RESISTANCE KINASE LR10-RELATED"/>
    <property type="match status" value="1"/>
</dbReference>
<evidence type="ECO:0000256" key="11">
    <source>
        <dbReference type="ARBA" id="ARBA00023180"/>
    </source>
</evidence>
<dbReference type="FunFam" id="1.10.510.10:FF:000590">
    <property type="entry name" value="PR5-like receptor kinase"/>
    <property type="match status" value="1"/>
</dbReference>
<keyword evidence="7 16" id="KW-0418">Kinase</keyword>
<dbReference type="SMART" id="SM00220">
    <property type="entry name" value="S_TKc"/>
    <property type="match status" value="1"/>
</dbReference>
<dbReference type="InterPro" id="IPR000719">
    <property type="entry name" value="Prot_kinase_dom"/>
</dbReference>
<dbReference type="Gene3D" id="1.10.510.10">
    <property type="entry name" value="Transferase(Phosphotransferase) domain 1"/>
    <property type="match status" value="1"/>
</dbReference>
<dbReference type="Pfam" id="PF00069">
    <property type="entry name" value="Pkinase"/>
    <property type="match status" value="1"/>
</dbReference>
<comment type="subcellular location">
    <subcellularLocation>
        <location evidence="1">Membrane</location>
        <topology evidence="1">Single-pass type I membrane protein</topology>
    </subcellularLocation>
</comment>
<evidence type="ECO:0000256" key="3">
    <source>
        <dbReference type="ARBA" id="ARBA00022679"/>
    </source>
</evidence>
<keyword evidence="8 12" id="KW-0067">ATP-binding</keyword>
<dbReference type="PROSITE" id="PS00108">
    <property type="entry name" value="PROTEIN_KINASE_ST"/>
    <property type="match status" value="1"/>
</dbReference>
<feature type="transmembrane region" description="Helical" evidence="13">
    <location>
        <begin position="255"/>
        <end position="277"/>
    </location>
</feature>
<comment type="caution">
    <text evidence="16">The sequence shown here is derived from an EMBL/GenBank/DDBJ whole genome shotgun (WGS) entry which is preliminary data.</text>
</comment>
<evidence type="ECO:0000313" key="16">
    <source>
        <dbReference type="EMBL" id="KAL2550743.1"/>
    </source>
</evidence>
<dbReference type="SUPFAM" id="SSF56112">
    <property type="entry name" value="Protein kinase-like (PK-like)"/>
    <property type="match status" value="1"/>
</dbReference>
<feature type="binding site" evidence="12">
    <location>
        <position position="341"/>
    </location>
    <ligand>
        <name>ATP</name>
        <dbReference type="ChEBI" id="CHEBI:30616"/>
    </ligand>
</feature>
<sequence>MMIFLIFLFYLVHFVGAQDDCLPTRCHDFGPIIRFPFRLKGRQPEHCGYPGFDLSCNPINNSTEFEFQFPVKASTKKIVIPLSAKASVQEIDYGLQVIHVSVINGSCLPKQVPIVSSPASPFQMFYQYNVDTRGFTLFNCSTKPETFSYSGQITCLGSSKYQVYAFRSYYSISDFSLSNCVKMYNISDVSEVIFRGLLEYRTDDTQLHWSTPFCGNCEATGKQCRFKNNSMDNETECFDIPIQPEHDKGDSKKGVIVGVSIGLFLLVLVVVALYCVYRVKKRNENKRIGQFLEDYKALRPARYSYADIKKITDGFRSKLGKGGYGTVFKGKLSNDILVAVKVLNNIKGNGEEFINEVSTIGKIHHVNVVRLVGYCADGYRRALVYEFLPNDSLDKYISSGKQSHTLGWEKLHKIALGIARGIDYLHQGCNQRILHFDIKPHNILLDHNLNPRVADFGLAKICSKDQSVVTMTAARGTIGYIAPEVFSRNFGNVSYKSDIYSFGMLLLDLVGGRKNFNDRANDSSEVYFPEWMYNQLDKGEEIGIEIEKDDDTKIAKRLIIVGLWCIQWYPADRPSMKVVIQMLEGENMPVMPPNPFAASESANINSTAAKGSLFCSEFDSISEKSVAVI</sequence>
<dbReference type="EMBL" id="JBFOLJ010000003">
    <property type="protein sequence ID" value="KAL2550743.1"/>
    <property type="molecule type" value="Genomic_DNA"/>
</dbReference>
<dbReference type="GO" id="GO:0016020">
    <property type="term" value="C:membrane"/>
    <property type="evidence" value="ECO:0007669"/>
    <property type="project" value="UniProtKB-SubCell"/>
</dbReference>
<dbReference type="InterPro" id="IPR025287">
    <property type="entry name" value="WAK_GUB"/>
</dbReference>
<accession>A0ABD1WPY6</accession>
<keyword evidence="10 13" id="KW-0472">Membrane</keyword>
<evidence type="ECO:0000256" key="4">
    <source>
        <dbReference type="ARBA" id="ARBA00022692"/>
    </source>
</evidence>
<dbReference type="PROSITE" id="PS50011">
    <property type="entry name" value="PROTEIN_KINASE_DOM"/>
    <property type="match status" value="1"/>
</dbReference>
<reference evidence="17" key="1">
    <citation type="submission" date="2024-07" db="EMBL/GenBank/DDBJ databases">
        <title>Two chromosome-level genome assemblies of Korean endemic species Abeliophyllum distichum and Forsythia ovata (Oleaceae).</title>
        <authorList>
            <person name="Jang H."/>
        </authorList>
    </citation>
    <scope>NUCLEOTIDE SEQUENCE [LARGE SCALE GENOMIC DNA]</scope>
</reference>
<evidence type="ECO:0000259" key="15">
    <source>
        <dbReference type="PROSITE" id="PS50011"/>
    </source>
</evidence>
<evidence type="ECO:0000256" key="14">
    <source>
        <dbReference type="SAM" id="SignalP"/>
    </source>
</evidence>
<keyword evidence="3" id="KW-0808">Transferase</keyword>
<dbReference type="InterPro" id="IPR045874">
    <property type="entry name" value="LRK10/LRL21-25-like"/>
</dbReference>
<evidence type="ECO:0000256" key="9">
    <source>
        <dbReference type="ARBA" id="ARBA00022989"/>
    </source>
</evidence>
<evidence type="ECO:0000256" key="2">
    <source>
        <dbReference type="ARBA" id="ARBA00022527"/>
    </source>
</evidence>
<keyword evidence="9 13" id="KW-1133">Transmembrane helix</keyword>
<keyword evidence="11" id="KW-0325">Glycoprotein</keyword>
<dbReference type="AlphaFoldDB" id="A0ABD1WPY6"/>
<dbReference type="Proteomes" id="UP001604277">
    <property type="component" value="Unassembled WGS sequence"/>
</dbReference>
<keyword evidence="2" id="KW-0723">Serine/threonine-protein kinase</keyword>
<feature type="domain" description="Protein kinase" evidence="15">
    <location>
        <begin position="313"/>
        <end position="591"/>
    </location>
</feature>
<keyword evidence="17" id="KW-1185">Reference proteome</keyword>
<evidence type="ECO:0000256" key="10">
    <source>
        <dbReference type="ARBA" id="ARBA00023136"/>
    </source>
</evidence>
<dbReference type="GO" id="GO:0005524">
    <property type="term" value="F:ATP binding"/>
    <property type="evidence" value="ECO:0007669"/>
    <property type="project" value="UniProtKB-UniRule"/>
</dbReference>
<dbReference type="InterPro" id="IPR011009">
    <property type="entry name" value="Kinase-like_dom_sf"/>
</dbReference>
<proteinExistence type="predicted"/>
<dbReference type="InterPro" id="IPR008271">
    <property type="entry name" value="Ser/Thr_kinase_AS"/>
</dbReference>
<organism evidence="16 17">
    <name type="scientific">Forsythia ovata</name>
    <dbReference type="NCBI Taxonomy" id="205694"/>
    <lineage>
        <taxon>Eukaryota</taxon>
        <taxon>Viridiplantae</taxon>
        <taxon>Streptophyta</taxon>
        <taxon>Embryophyta</taxon>
        <taxon>Tracheophyta</taxon>
        <taxon>Spermatophyta</taxon>
        <taxon>Magnoliopsida</taxon>
        <taxon>eudicotyledons</taxon>
        <taxon>Gunneridae</taxon>
        <taxon>Pentapetalae</taxon>
        <taxon>asterids</taxon>
        <taxon>lamiids</taxon>
        <taxon>Lamiales</taxon>
        <taxon>Oleaceae</taxon>
        <taxon>Forsythieae</taxon>
        <taxon>Forsythia</taxon>
    </lineage>
</organism>
<evidence type="ECO:0000256" key="5">
    <source>
        <dbReference type="ARBA" id="ARBA00022729"/>
    </source>
</evidence>
<keyword evidence="4 13" id="KW-0812">Transmembrane</keyword>
<evidence type="ECO:0000256" key="6">
    <source>
        <dbReference type="ARBA" id="ARBA00022741"/>
    </source>
</evidence>
<dbReference type="Pfam" id="PF13947">
    <property type="entry name" value="GUB_WAK_bind"/>
    <property type="match status" value="1"/>
</dbReference>
<dbReference type="PROSITE" id="PS00107">
    <property type="entry name" value="PROTEIN_KINASE_ATP"/>
    <property type="match status" value="1"/>
</dbReference>
<evidence type="ECO:0000256" key="7">
    <source>
        <dbReference type="ARBA" id="ARBA00022777"/>
    </source>
</evidence>
<evidence type="ECO:0000256" key="8">
    <source>
        <dbReference type="ARBA" id="ARBA00022840"/>
    </source>
</evidence>
<protein>
    <submittedName>
        <fullName evidence="16">Protein kinase superfamily protein</fullName>
    </submittedName>
</protein>
<dbReference type="GO" id="GO:0004674">
    <property type="term" value="F:protein serine/threonine kinase activity"/>
    <property type="evidence" value="ECO:0007669"/>
    <property type="project" value="UniProtKB-KW"/>
</dbReference>
<name>A0ABD1WPY6_9LAMI</name>
<evidence type="ECO:0000313" key="17">
    <source>
        <dbReference type="Proteomes" id="UP001604277"/>
    </source>
</evidence>
<keyword evidence="6 12" id="KW-0547">Nucleotide-binding</keyword>